<evidence type="ECO:0000256" key="2">
    <source>
        <dbReference type="ARBA" id="ARBA00023134"/>
    </source>
</evidence>
<dbReference type="GO" id="GO:0000266">
    <property type="term" value="P:mitochondrial fission"/>
    <property type="evidence" value="ECO:0007669"/>
    <property type="project" value="TreeGrafter"/>
</dbReference>
<dbReference type="RefSeq" id="XP_040689739.1">
    <property type="nucleotide sequence ID" value="XM_040828102.1"/>
</dbReference>
<proteinExistence type="predicted"/>
<dbReference type="GO" id="GO:0005739">
    <property type="term" value="C:mitochondrion"/>
    <property type="evidence" value="ECO:0007669"/>
    <property type="project" value="TreeGrafter"/>
</dbReference>
<dbReference type="GO" id="GO:0016559">
    <property type="term" value="P:peroxisome fission"/>
    <property type="evidence" value="ECO:0007669"/>
    <property type="project" value="TreeGrafter"/>
</dbReference>
<dbReference type="PROSITE" id="PS51388">
    <property type="entry name" value="GED"/>
    <property type="match status" value="1"/>
</dbReference>
<dbReference type="GO" id="GO:0003924">
    <property type="term" value="F:GTPase activity"/>
    <property type="evidence" value="ECO:0007669"/>
    <property type="project" value="InterPro"/>
</dbReference>
<evidence type="ECO:0000313" key="5">
    <source>
        <dbReference type="EMBL" id="OJJ36063.1"/>
    </source>
</evidence>
<dbReference type="GO" id="GO:0006897">
    <property type="term" value="P:endocytosis"/>
    <property type="evidence" value="ECO:0007669"/>
    <property type="project" value="TreeGrafter"/>
</dbReference>
<dbReference type="InterPro" id="IPR001401">
    <property type="entry name" value="Dynamin_GTPase"/>
</dbReference>
<dbReference type="FunFam" id="3.40.50.300:FF:001425">
    <property type="entry name" value="Dynamin GTPase, putative"/>
    <property type="match status" value="1"/>
</dbReference>
<dbReference type="PANTHER" id="PTHR11566:SF21">
    <property type="entry name" value="DYNAMIN RELATED PROTEIN 1, ISOFORM A"/>
    <property type="match status" value="1"/>
</dbReference>
<evidence type="ECO:0000259" key="3">
    <source>
        <dbReference type="PROSITE" id="PS51388"/>
    </source>
</evidence>
<dbReference type="PANTHER" id="PTHR11566">
    <property type="entry name" value="DYNAMIN"/>
    <property type="match status" value="1"/>
</dbReference>
<dbReference type="Proteomes" id="UP000184383">
    <property type="component" value="Unassembled WGS sequence"/>
</dbReference>
<gene>
    <name evidence="5" type="ORF">ASPWEDRAFT_109665</name>
</gene>
<dbReference type="InterPro" id="IPR022812">
    <property type="entry name" value="Dynamin"/>
</dbReference>
<feature type="domain" description="GED" evidence="3">
    <location>
        <begin position="609"/>
        <end position="700"/>
    </location>
</feature>
<dbReference type="GeneID" id="63743950"/>
<dbReference type="GO" id="GO:0005874">
    <property type="term" value="C:microtubule"/>
    <property type="evidence" value="ECO:0007669"/>
    <property type="project" value="TreeGrafter"/>
</dbReference>
<keyword evidence="6" id="KW-1185">Reference proteome</keyword>
<dbReference type="InterPro" id="IPR000375">
    <property type="entry name" value="Dynamin_stalk"/>
</dbReference>
<dbReference type="Gene3D" id="1.20.120.1240">
    <property type="entry name" value="Dynamin, middle domain"/>
    <property type="match status" value="1"/>
</dbReference>
<dbReference type="Pfam" id="PF00350">
    <property type="entry name" value="Dynamin_N"/>
    <property type="match status" value="1"/>
</dbReference>
<dbReference type="InterPro" id="IPR045063">
    <property type="entry name" value="Dynamin_N"/>
</dbReference>
<dbReference type="SMART" id="SM00053">
    <property type="entry name" value="DYNc"/>
    <property type="match status" value="1"/>
</dbReference>
<keyword evidence="1" id="KW-0547">Nucleotide-binding</keyword>
<dbReference type="GO" id="GO:0016020">
    <property type="term" value="C:membrane"/>
    <property type="evidence" value="ECO:0007669"/>
    <property type="project" value="TreeGrafter"/>
</dbReference>
<dbReference type="SUPFAM" id="SSF52540">
    <property type="entry name" value="P-loop containing nucleoside triphosphate hydrolases"/>
    <property type="match status" value="1"/>
</dbReference>
<dbReference type="GO" id="GO:0005525">
    <property type="term" value="F:GTP binding"/>
    <property type="evidence" value="ECO:0007669"/>
    <property type="project" value="InterPro"/>
</dbReference>
<dbReference type="PRINTS" id="PR00195">
    <property type="entry name" value="DYNAMIN"/>
</dbReference>
<evidence type="ECO:0000256" key="1">
    <source>
        <dbReference type="ARBA" id="ARBA00022741"/>
    </source>
</evidence>
<dbReference type="Gene3D" id="3.40.50.300">
    <property type="entry name" value="P-loop containing nucleotide triphosphate hydrolases"/>
    <property type="match status" value="1"/>
</dbReference>
<dbReference type="InterPro" id="IPR020850">
    <property type="entry name" value="GED_dom"/>
</dbReference>
<reference evidence="6" key="1">
    <citation type="journal article" date="2017" name="Genome Biol.">
        <title>Comparative genomics reveals high biological diversity and specific adaptations in the industrially and medically important fungal genus Aspergillus.</title>
        <authorList>
            <person name="de Vries R.P."/>
            <person name="Riley R."/>
            <person name="Wiebenga A."/>
            <person name="Aguilar-Osorio G."/>
            <person name="Amillis S."/>
            <person name="Uchima C.A."/>
            <person name="Anderluh G."/>
            <person name="Asadollahi M."/>
            <person name="Askin M."/>
            <person name="Barry K."/>
            <person name="Battaglia E."/>
            <person name="Bayram O."/>
            <person name="Benocci T."/>
            <person name="Braus-Stromeyer S.A."/>
            <person name="Caldana C."/>
            <person name="Canovas D."/>
            <person name="Cerqueira G.C."/>
            <person name="Chen F."/>
            <person name="Chen W."/>
            <person name="Choi C."/>
            <person name="Clum A."/>
            <person name="Dos Santos R.A."/>
            <person name="Damasio A.R."/>
            <person name="Diallinas G."/>
            <person name="Emri T."/>
            <person name="Fekete E."/>
            <person name="Flipphi M."/>
            <person name="Freyberg S."/>
            <person name="Gallo A."/>
            <person name="Gournas C."/>
            <person name="Habgood R."/>
            <person name="Hainaut M."/>
            <person name="Harispe M.L."/>
            <person name="Henrissat B."/>
            <person name="Hilden K.S."/>
            <person name="Hope R."/>
            <person name="Hossain A."/>
            <person name="Karabika E."/>
            <person name="Karaffa L."/>
            <person name="Karanyi Z."/>
            <person name="Krasevec N."/>
            <person name="Kuo A."/>
            <person name="Kusch H."/>
            <person name="LaButti K."/>
            <person name="Lagendijk E.L."/>
            <person name="Lapidus A."/>
            <person name="Levasseur A."/>
            <person name="Lindquist E."/>
            <person name="Lipzen A."/>
            <person name="Logrieco A.F."/>
            <person name="MacCabe A."/>
            <person name="Maekelae M.R."/>
            <person name="Malavazi I."/>
            <person name="Melin P."/>
            <person name="Meyer V."/>
            <person name="Mielnichuk N."/>
            <person name="Miskei M."/>
            <person name="Molnar A.P."/>
            <person name="Mule G."/>
            <person name="Ngan C.Y."/>
            <person name="Orejas M."/>
            <person name="Orosz E."/>
            <person name="Ouedraogo J.P."/>
            <person name="Overkamp K.M."/>
            <person name="Park H.-S."/>
            <person name="Perrone G."/>
            <person name="Piumi F."/>
            <person name="Punt P.J."/>
            <person name="Ram A.F."/>
            <person name="Ramon A."/>
            <person name="Rauscher S."/>
            <person name="Record E."/>
            <person name="Riano-Pachon D.M."/>
            <person name="Robert V."/>
            <person name="Roehrig J."/>
            <person name="Ruller R."/>
            <person name="Salamov A."/>
            <person name="Salih N.S."/>
            <person name="Samson R.A."/>
            <person name="Sandor E."/>
            <person name="Sanguinetti M."/>
            <person name="Schuetze T."/>
            <person name="Sepcic K."/>
            <person name="Shelest E."/>
            <person name="Sherlock G."/>
            <person name="Sophianopoulou V."/>
            <person name="Squina F.M."/>
            <person name="Sun H."/>
            <person name="Susca A."/>
            <person name="Todd R.B."/>
            <person name="Tsang A."/>
            <person name="Unkles S.E."/>
            <person name="van de Wiele N."/>
            <person name="van Rossen-Uffink D."/>
            <person name="Oliveira J.V."/>
            <person name="Vesth T.C."/>
            <person name="Visser J."/>
            <person name="Yu J.-H."/>
            <person name="Zhou M."/>
            <person name="Andersen M.R."/>
            <person name="Archer D.B."/>
            <person name="Baker S.E."/>
            <person name="Benoit I."/>
            <person name="Brakhage A.A."/>
            <person name="Braus G.H."/>
            <person name="Fischer R."/>
            <person name="Frisvad J.C."/>
            <person name="Goldman G.H."/>
            <person name="Houbraken J."/>
            <person name="Oakley B."/>
            <person name="Pocsi I."/>
            <person name="Scazzocchio C."/>
            <person name="Seiboth B."/>
            <person name="vanKuyk P.A."/>
            <person name="Wortman J."/>
            <person name="Dyer P.S."/>
            <person name="Grigoriev I.V."/>
        </authorList>
    </citation>
    <scope>NUCLEOTIDE SEQUENCE [LARGE SCALE GENOMIC DNA]</scope>
    <source>
        <strain evidence="6">DTO 134E9</strain>
    </source>
</reference>
<protein>
    <recommendedName>
        <fullName evidence="7">GED domain-containing protein</fullName>
    </recommendedName>
</protein>
<accession>A0A1L9RMF0</accession>
<dbReference type="VEuPathDB" id="FungiDB:ASPWEDRAFT_109665"/>
<dbReference type="AlphaFoldDB" id="A0A1L9RMF0"/>
<dbReference type="PROSITE" id="PS51718">
    <property type="entry name" value="G_DYNAMIN_2"/>
    <property type="match status" value="1"/>
</dbReference>
<dbReference type="STRING" id="1073089.A0A1L9RMF0"/>
<evidence type="ECO:0000313" key="6">
    <source>
        <dbReference type="Proteomes" id="UP000184383"/>
    </source>
</evidence>
<evidence type="ECO:0008006" key="7">
    <source>
        <dbReference type="Google" id="ProtNLM"/>
    </source>
</evidence>
<dbReference type="OrthoDB" id="415706at2759"/>
<dbReference type="GO" id="GO:0048312">
    <property type="term" value="P:intracellular distribution of mitochondria"/>
    <property type="evidence" value="ECO:0007669"/>
    <property type="project" value="TreeGrafter"/>
</dbReference>
<sequence>MVTKWFNTDALEGLCTSEQLDLLNSVDDLRSQGISHYVSLPQIIVCGDQSSGKSSVLEAISGVSFPVKSSLCTRFPTELVLRKHAQVGVRVSIVPHHSRSEAEKISLGGFSETLNSFEGLPDLIDNAKSAMGISTHGKAFANDLLRVEVSGPDRPHLTIVDLPGLIHSETRQQSASDVQLVQEVVQSYMKEPRSIILAVVSAKNDFANQIVLRLAREADQAGNRTLGVITKPDTLIPGSQSEATFVSLAKNRDVEFRLGWHVLKNMDSEAGTWTLADRNTKEIEFFAQGVWDDMPAGLVGVNALRRRLSTLLLGQIAAELPSLIHEIRSKSDACSRQLKQLGKPRTTPTEQRIYLLNLSQSFQSLVKCAVDGTYNEPFFGDVHREQGNQKRIRAVVQNINESFAERINRRGHYRDIRPSVGSSKRTEKGQIAVTQGEYIEDIKRLLSKTRGCELPGTFNPMIVRELFLEQSRPWEEIACSHVKEVWKASGDFLELAIDYIADEATSATLLREIIRPALSELREIVDQKIRELLDPHQKSHPITYNHSFAENIQRIRNEREERQITQCLESFLNVTELSTDAYFDDSIDLIGLRKSLLQSLQPSRTDYAPYEALDCMLAYYQVALKRFIDDVAVEVIETKLVSFLSNIFTPMSVFTMPDHLVQRIAGESEESQMIREELTKKLEILNKGADTCRRFVGIRSAGKLAAMPQ</sequence>
<keyword evidence="2" id="KW-0342">GTP-binding</keyword>
<dbReference type="InterPro" id="IPR027417">
    <property type="entry name" value="P-loop_NTPase"/>
</dbReference>
<dbReference type="Pfam" id="PF01031">
    <property type="entry name" value="Dynamin_M"/>
    <property type="match status" value="1"/>
</dbReference>
<dbReference type="InterPro" id="IPR030381">
    <property type="entry name" value="G_DYNAMIN_dom"/>
</dbReference>
<dbReference type="EMBL" id="KV878212">
    <property type="protein sequence ID" value="OJJ36063.1"/>
    <property type="molecule type" value="Genomic_DNA"/>
</dbReference>
<evidence type="ECO:0000259" key="4">
    <source>
        <dbReference type="PROSITE" id="PS51718"/>
    </source>
</evidence>
<name>A0A1L9RMF0_ASPWE</name>
<organism evidence="5 6">
    <name type="scientific">Aspergillus wentii DTO 134E9</name>
    <dbReference type="NCBI Taxonomy" id="1073089"/>
    <lineage>
        <taxon>Eukaryota</taxon>
        <taxon>Fungi</taxon>
        <taxon>Dikarya</taxon>
        <taxon>Ascomycota</taxon>
        <taxon>Pezizomycotina</taxon>
        <taxon>Eurotiomycetes</taxon>
        <taxon>Eurotiomycetidae</taxon>
        <taxon>Eurotiales</taxon>
        <taxon>Aspergillaceae</taxon>
        <taxon>Aspergillus</taxon>
        <taxon>Aspergillus subgen. Cremei</taxon>
    </lineage>
</organism>
<dbReference type="GO" id="GO:0008017">
    <property type="term" value="F:microtubule binding"/>
    <property type="evidence" value="ECO:0007669"/>
    <property type="project" value="TreeGrafter"/>
</dbReference>
<dbReference type="CDD" id="cd08771">
    <property type="entry name" value="DLP_1"/>
    <property type="match status" value="1"/>
</dbReference>
<feature type="domain" description="Dynamin-type G" evidence="4">
    <location>
        <begin position="37"/>
        <end position="321"/>
    </location>
</feature>